<dbReference type="EMBL" id="CP043046">
    <property type="protein sequence ID" value="QEI07762.1"/>
    <property type="molecule type" value="Genomic_DNA"/>
</dbReference>
<evidence type="ECO:0000256" key="1">
    <source>
        <dbReference type="SAM" id="SignalP"/>
    </source>
</evidence>
<dbReference type="InterPro" id="IPR011690">
    <property type="entry name" value="P_starv_induced_PsiF"/>
</dbReference>
<sequence>MKKILISGLLVLGAAMAPVHAADKTVAQSAQQGLMATCNKNAEGMKGDERKTFMSTCLSNKQLRQQEKMKVCNTNAAGKAGEDRKTFMSTCLKS</sequence>
<protein>
    <recommendedName>
        <fullName evidence="4">Phosphate starvation-inducible protein PsiF</fullName>
    </recommendedName>
</protein>
<feature type="chain" id="PRO_5022987838" description="Phosphate starvation-inducible protein PsiF" evidence="1">
    <location>
        <begin position="22"/>
        <end position="94"/>
    </location>
</feature>
<organism evidence="2 3">
    <name type="scientific">Pigmentiphaga aceris</name>
    <dbReference type="NCBI Taxonomy" id="1940612"/>
    <lineage>
        <taxon>Bacteria</taxon>
        <taxon>Pseudomonadati</taxon>
        <taxon>Pseudomonadota</taxon>
        <taxon>Betaproteobacteria</taxon>
        <taxon>Burkholderiales</taxon>
        <taxon>Alcaligenaceae</taxon>
        <taxon>Pigmentiphaga</taxon>
    </lineage>
</organism>
<name>A0A5C0AZ77_9BURK</name>
<keyword evidence="3" id="KW-1185">Reference proteome</keyword>
<keyword evidence="1" id="KW-0732">Signal</keyword>
<dbReference type="KEGG" id="pacr:FXN63_19405"/>
<dbReference type="AlphaFoldDB" id="A0A5C0AZ77"/>
<proteinExistence type="predicted"/>
<gene>
    <name evidence="2" type="ORF">FXN63_19405</name>
</gene>
<evidence type="ECO:0008006" key="4">
    <source>
        <dbReference type="Google" id="ProtNLM"/>
    </source>
</evidence>
<dbReference type="OrthoDB" id="8001925at2"/>
<accession>A0A5C0AZ77</accession>
<feature type="signal peptide" evidence="1">
    <location>
        <begin position="1"/>
        <end position="21"/>
    </location>
</feature>
<evidence type="ECO:0000313" key="3">
    <source>
        <dbReference type="Proteomes" id="UP000325161"/>
    </source>
</evidence>
<dbReference type="Pfam" id="PF07769">
    <property type="entry name" value="PsiF_repeat"/>
    <property type="match status" value="2"/>
</dbReference>
<reference evidence="2 3" key="1">
    <citation type="submission" date="2019-08" db="EMBL/GenBank/DDBJ databases">
        <title>Amphibian skin-associated Pigmentiphaga: genome sequence and occurrence across geography and hosts.</title>
        <authorList>
            <person name="Bletz M.C."/>
            <person name="Bunk B."/>
            <person name="Sproeer C."/>
            <person name="Biwer P."/>
            <person name="Reiter S."/>
            <person name="Rabemananjara F.C.E."/>
            <person name="Schulz S."/>
            <person name="Overmann J."/>
            <person name="Vences M."/>
        </authorList>
    </citation>
    <scope>NUCLEOTIDE SEQUENCE [LARGE SCALE GENOMIC DNA]</scope>
    <source>
        <strain evidence="2 3">Mada1488</strain>
    </source>
</reference>
<dbReference type="RefSeq" id="WP_148816809.1">
    <property type="nucleotide sequence ID" value="NZ_CP043046.1"/>
</dbReference>
<dbReference type="Proteomes" id="UP000325161">
    <property type="component" value="Chromosome"/>
</dbReference>
<evidence type="ECO:0000313" key="2">
    <source>
        <dbReference type="EMBL" id="QEI07762.1"/>
    </source>
</evidence>